<dbReference type="RefSeq" id="XP_035429790.2">
    <property type="nucleotide sequence ID" value="XM_035573897.2"/>
</dbReference>
<dbReference type="RefSeq" id="XP_050560072.1">
    <property type="nucleotide sequence ID" value="XM_050704115.1"/>
</dbReference>
<gene>
    <name evidence="3 4 5 6" type="primary">LOC118262475</name>
</gene>
<feature type="region of interest" description="Disordered" evidence="1">
    <location>
        <begin position="187"/>
        <end position="208"/>
    </location>
</feature>
<evidence type="ECO:0000313" key="2">
    <source>
        <dbReference type="Proteomes" id="UP000829999"/>
    </source>
</evidence>
<evidence type="ECO:0000256" key="1">
    <source>
        <dbReference type="SAM" id="MobiDB-lite"/>
    </source>
</evidence>
<name>A0A9R0CUI2_SPOFR</name>
<proteinExistence type="predicted"/>
<protein>
    <submittedName>
        <fullName evidence="3 4">Uncharacterized protein LOC118262475 isoform X1</fullName>
    </submittedName>
</protein>
<keyword evidence="2" id="KW-1185">Reference proteome</keyword>
<reference evidence="3 4" key="1">
    <citation type="submission" date="2025-04" db="UniProtKB">
        <authorList>
            <consortium name="RefSeq"/>
        </authorList>
    </citation>
    <scope>IDENTIFICATION</scope>
    <source>
        <tissue evidence="3 4">Whole larval tissue</tissue>
    </source>
</reference>
<sequence length="642" mass="73551">MATQNDANKKPAKPHILTVSRPLRLEDDFYELSICPCEEESIQPTIETYHIAGEKVQYEGPEKPQVFREAAIIADRLVCADVENAQQQPSDDEFSDTEPEPEPEPPQFEMVLLDIPDDKTLIDESAEVEFEDDSEEETAQIAEVKMSQEDLAVAGPSGLQRNASRQAPGTIEVRKETATNYISRASTSTHTPYTSTRTDLKTSKETLDEEPQELHDALVRSLQDQEQEPKGILELVLDEEDERYRKEVEGDYYERLISATSDAPAISSYQFPEMINLTNSGVNRILPKSQWGPEIKPLELTDETYKILVAAMENILRRLLTSLNYDSITNFMQFHDYTQNVDVADSSVYELYQRFRPTIYRPSSTCVGLTLELLRRWQCLRFIFPGLIWAMAPLSCEESGPNIQHDAKITSGAHELYIPDKEHLLAGVHVRLHTRAGLLLSDPGYHVARIVTVMLDKEHPHTGEFQQVNEQGSRKFYEYTFCDTNSGYVLWQEQDYRPNGLKISDALIYANRPYCDGITFSEKRNIIYKFKSIVRRSHTGLTLAGMSFCLNPIFSKAKFSIFVQDRDNENKRLRKRISFKRFLHTSTINKQVKQCIDICNKQLQLPKGKLFSIICQLAKILSDENFVRSCLLMSYYIQECSI</sequence>
<dbReference type="AlphaFoldDB" id="A0A9R0CUI2"/>
<evidence type="ECO:0000313" key="5">
    <source>
        <dbReference type="RefSeq" id="XP_050560072.1"/>
    </source>
</evidence>
<evidence type="ECO:0000313" key="6">
    <source>
        <dbReference type="RefSeq" id="XP_050560073.1"/>
    </source>
</evidence>
<dbReference type="GeneID" id="118262475"/>
<dbReference type="OrthoDB" id="7458733at2759"/>
<feature type="compositionally biased region" description="Acidic residues" evidence="1">
    <location>
        <begin position="90"/>
        <end position="103"/>
    </location>
</feature>
<feature type="region of interest" description="Disordered" evidence="1">
    <location>
        <begin position="85"/>
        <end position="107"/>
    </location>
</feature>
<accession>A0A9R0CUI2</accession>
<dbReference type="RefSeq" id="XP_050560073.1">
    <property type="nucleotide sequence ID" value="XM_050704116.1"/>
</dbReference>
<dbReference type="Proteomes" id="UP000829999">
    <property type="component" value="Chromosome 25"/>
</dbReference>
<organism evidence="2 3">
    <name type="scientific">Spodoptera frugiperda</name>
    <name type="common">Fall armyworm</name>
    <dbReference type="NCBI Taxonomy" id="7108"/>
    <lineage>
        <taxon>Eukaryota</taxon>
        <taxon>Metazoa</taxon>
        <taxon>Ecdysozoa</taxon>
        <taxon>Arthropoda</taxon>
        <taxon>Hexapoda</taxon>
        <taxon>Insecta</taxon>
        <taxon>Pterygota</taxon>
        <taxon>Neoptera</taxon>
        <taxon>Endopterygota</taxon>
        <taxon>Lepidoptera</taxon>
        <taxon>Glossata</taxon>
        <taxon>Ditrysia</taxon>
        <taxon>Noctuoidea</taxon>
        <taxon>Noctuidae</taxon>
        <taxon>Amphipyrinae</taxon>
        <taxon>Spodoptera</taxon>
    </lineage>
</organism>
<evidence type="ECO:0000313" key="4">
    <source>
        <dbReference type="RefSeq" id="XP_035429790.2"/>
    </source>
</evidence>
<evidence type="ECO:0000313" key="3">
    <source>
        <dbReference type="RefSeq" id="XP_035429782.2"/>
    </source>
</evidence>
<dbReference type="RefSeq" id="XP_035429782.2">
    <property type="nucleotide sequence ID" value="XM_035573889.2"/>
</dbReference>
<feature type="compositionally biased region" description="Low complexity" evidence="1">
    <location>
        <begin position="187"/>
        <end position="197"/>
    </location>
</feature>
<feature type="compositionally biased region" description="Basic and acidic residues" evidence="1">
    <location>
        <begin position="198"/>
        <end position="208"/>
    </location>
</feature>